<gene>
    <name evidence="1" type="ORF">CHRY9393_02931</name>
</gene>
<dbReference type="GO" id="GO:0043565">
    <property type="term" value="F:sequence-specific DNA binding"/>
    <property type="evidence" value="ECO:0007669"/>
    <property type="project" value="InterPro"/>
</dbReference>
<evidence type="ECO:0000313" key="1">
    <source>
        <dbReference type="EMBL" id="CAA7391506.1"/>
    </source>
</evidence>
<reference evidence="1 2" key="1">
    <citation type="submission" date="2020-01" db="EMBL/GenBank/DDBJ databases">
        <authorList>
            <person name="Rodrigo-Torres L."/>
            <person name="Arahal R. D."/>
            <person name="Lucena T."/>
        </authorList>
    </citation>
    <scope>NUCLEOTIDE SEQUENCE [LARGE SCALE GENOMIC DNA]</scope>
    <source>
        <strain evidence="1 2">CECT 9393</strain>
    </source>
</reference>
<evidence type="ECO:0008006" key="3">
    <source>
        <dbReference type="Google" id="ProtNLM"/>
    </source>
</evidence>
<evidence type="ECO:0000313" key="2">
    <source>
        <dbReference type="Proteomes" id="UP000445309"/>
    </source>
</evidence>
<dbReference type="Proteomes" id="UP000445309">
    <property type="component" value="Unassembled WGS sequence"/>
</dbReference>
<dbReference type="RefSeq" id="WP_162073931.1">
    <property type="nucleotide sequence ID" value="NZ_CACVBY010000086.1"/>
</dbReference>
<name>A0A6N4XXY0_9FLAO</name>
<dbReference type="AlphaFoldDB" id="A0A6N4XXY0"/>
<dbReference type="InterPro" id="IPR010921">
    <property type="entry name" value="Trp_repressor/repl_initiator"/>
</dbReference>
<sequence length="116" mass="14163">MRPNYHKIYKDIIEIEYPEKQNDPKIKTLLKKLNTTDDVLKINHLIFKQSKNSLDNQKLKIYDKKTIIKLLNYQKKHNFSTQYMARKYKISRTTIAKWRKKFLEEIHEKPKLNTNL</sequence>
<keyword evidence="2" id="KW-1185">Reference proteome</keyword>
<dbReference type="EMBL" id="CACVBY010000086">
    <property type="protein sequence ID" value="CAA7391506.1"/>
    <property type="molecule type" value="Genomic_DNA"/>
</dbReference>
<accession>A0A6N4XXY0</accession>
<dbReference type="SUPFAM" id="SSF48295">
    <property type="entry name" value="TrpR-like"/>
    <property type="match status" value="1"/>
</dbReference>
<organism evidence="1 2">
    <name type="scientific">Chryseobacterium fistulae</name>
    <dbReference type="NCBI Taxonomy" id="2675058"/>
    <lineage>
        <taxon>Bacteria</taxon>
        <taxon>Pseudomonadati</taxon>
        <taxon>Bacteroidota</taxon>
        <taxon>Flavobacteriia</taxon>
        <taxon>Flavobacteriales</taxon>
        <taxon>Weeksellaceae</taxon>
        <taxon>Chryseobacterium group</taxon>
        <taxon>Chryseobacterium</taxon>
    </lineage>
</organism>
<protein>
    <recommendedName>
        <fullName evidence="3">Helix-turn-helix domain-containing protein</fullName>
    </recommendedName>
</protein>
<proteinExistence type="predicted"/>